<dbReference type="AlphaFoldDB" id="A0A7G2FBL3"/>
<name>A0A7G2FBL3_ARATH</name>
<dbReference type="GO" id="GO:0003676">
    <property type="term" value="F:nucleic acid binding"/>
    <property type="evidence" value="ECO:0007669"/>
    <property type="project" value="InterPro"/>
</dbReference>
<accession>A0A7G2FBL3</accession>
<dbReference type="Proteomes" id="UP000516314">
    <property type="component" value="Chromosome 5"/>
</dbReference>
<reference evidence="3 4" key="1">
    <citation type="submission" date="2020-09" db="EMBL/GenBank/DDBJ databases">
        <authorList>
            <person name="Ashkenazy H."/>
        </authorList>
    </citation>
    <scope>NUCLEOTIDE SEQUENCE [LARGE SCALE GENOMIC DNA]</scope>
    <source>
        <strain evidence="4">cv. Cdm-0</strain>
    </source>
</reference>
<keyword evidence="1" id="KW-0862">Zinc</keyword>
<protein>
    <submittedName>
        <fullName evidence="3">(thale cress) hypothetical protein</fullName>
    </submittedName>
</protein>
<dbReference type="Gene3D" id="4.10.60.10">
    <property type="entry name" value="Zinc finger, CCHC-type"/>
    <property type="match status" value="2"/>
</dbReference>
<dbReference type="EMBL" id="LR881470">
    <property type="protein sequence ID" value="CAD5333227.1"/>
    <property type="molecule type" value="Genomic_DNA"/>
</dbReference>
<dbReference type="Pfam" id="PF00098">
    <property type="entry name" value="zf-CCHC"/>
    <property type="match status" value="2"/>
</dbReference>
<dbReference type="GO" id="GO:0008270">
    <property type="term" value="F:zinc ion binding"/>
    <property type="evidence" value="ECO:0007669"/>
    <property type="project" value="UniProtKB-KW"/>
</dbReference>
<dbReference type="PANTHER" id="PTHR46978:SF1">
    <property type="entry name" value="ZINC KNUCKLE (CCHC-TYPE) FAMILY PROTEIN"/>
    <property type="match status" value="1"/>
</dbReference>
<dbReference type="InterPro" id="IPR001878">
    <property type="entry name" value="Znf_CCHC"/>
</dbReference>
<proteinExistence type="predicted"/>
<keyword evidence="1" id="KW-0863">Zinc-finger</keyword>
<evidence type="ECO:0000313" key="3">
    <source>
        <dbReference type="EMBL" id="CAD5333227.1"/>
    </source>
</evidence>
<evidence type="ECO:0000313" key="4">
    <source>
        <dbReference type="Proteomes" id="UP000516314"/>
    </source>
</evidence>
<organism evidence="3 4">
    <name type="scientific">Arabidopsis thaliana</name>
    <name type="common">Mouse-ear cress</name>
    <dbReference type="NCBI Taxonomy" id="3702"/>
    <lineage>
        <taxon>Eukaryota</taxon>
        <taxon>Viridiplantae</taxon>
        <taxon>Streptophyta</taxon>
        <taxon>Embryophyta</taxon>
        <taxon>Tracheophyta</taxon>
        <taxon>Spermatophyta</taxon>
        <taxon>Magnoliopsida</taxon>
        <taxon>eudicotyledons</taxon>
        <taxon>Gunneridae</taxon>
        <taxon>Pentapetalae</taxon>
        <taxon>rosids</taxon>
        <taxon>malvids</taxon>
        <taxon>Brassicales</taxon>
        <taxon>Brassicaceae</taxon>
        <taxon>Camelineae</taxon>
        <taxon>Arabidopsis</taxon>
    </lineage>
</organism>
<evidence type="ECO:0000259" key="2">
    <source>
        <dbReference type="PROSITE" id="PS50158"/>
    </source>
</evidence>
<dbReference type="SUPFAM" id="SSF57756">
    <property type="entry name" value="Retrovirus zinc finger-like domains"/>
    <property type="match status" value="1"/>
</dbReference>
<dbReference type="InterPro" id="IPR036875">
    <property type="entry name" value="Znf_CCHC_sf"/>
</dbReference>
<dbReference type="PANTHER" id="PTHR46978">
    <property type="entry name" value="ZINC KNUCKLE (CCHC-TYPE) FAMILY PROTEIN"/>
    <property type="match status" value="1"/>
</dbReference>
<sequence>MPRQNDDEAEVCLRCGGFGHDMTLCKYEYSHEDLKNIKCYVCNSLGHLCCIEPGHTQSWTVSCYRCGQLGHTGLACGRHYDDSCPDSSSVCFQEISREEGFISLNSSSKSTSKGRETRRLCYECKGKGHIARDCPNSSQDKYGI</sequence>
<dbReference type="PROSITE" id="PS50158">
    <property type="entry name" value="ZF_CCHC"/>
    <property type="match status" value="2"/>
</dbReference>
<feature type="domain" description="CCHC-type" evidence="2">
    <location>
        <begin position="63"/>
        <end position="76"/>
    </location>
</feature>
<evidence type="ECO:0000256" key="1">
    <source>
        <dbReference type="PROSITE-ProRule" id="PRU00047"/>
    </source>
</evidence>
<feature type="domain" description="CCHC-type" evidence="2">
    <location>
        <begin position="121"/>
        <end position="136"/>
    </location>
</feature>
<dbReference type="SMART" id="SM00343">
    <property type="entry name" value="ZnF_C2HC"/>
    <property type="match status" value="3"/>
</dbReference>
<gene>
    <name evidence="3" type="ORF">AT9943_LOCUS20595</name>
</gene>
<keyword evidence="1" id="KW-0479">Metal-binding</keyword>